<organism evidence="1 2">
    <name type="scientific">Serratia silvae</name>
    <dbReference type="NCBI Taxonomy" id="2824122"/>
    <lineage>
        <taxon>Bacteria</taxon>
        <taxon>Pseudomonadati</taxon>
        <taxon>Pseudomonadota</taxon>
        <taxon>Gammaproteobacteria</taxon>
        <taxon>Enterobacterales</taxon>
        <taxon>Yersiniaceae</taxon>
        <taxon>Serratia</taxon>
    </lineage>
</organism>
<name>A0ABT0KHA3_9GAMM</name>
<evidence type="ECO:0000313" key="1">
    <source>
        <dbReference type="EMBL" id="MCL1031409.1"/>
    </source>
</evidence>
<protein>
    <submittedName>
        <fullName evidence="1">Maturation control protein</fullName>
    </submittedName>
</protein>
<evidence type="ECO:0000313" key="2">
    <source>
        <dbReference type="Proteomes" id="UP001165275"/>
    </source>
</evidence>
<accession>A0ABT0KHA3</accession>
<dbReference type="Proteomes" id="UP001165275">
    <property type="component" value="Unassembled WGS sequence"/>
</dbReference>
<proteinExistence type="predicted"/>
<dbReference type="EMBL" id="JAGQDC010000021">
    <property type="protein sequence ID" value="MCL1031409.1"/>
    <property type="molecule type" value="Genomic_DNA"/>
</dbReference>
<sequence>MSAALPICVATLTGPNAVMLRALYKDNVLVMDEPTKYAPTLTGINDNLVPSLRKFASRGMLTIVDEVSGDVSKATGANRVRLSDKHHTGSPVISVALERYNELKRTKAIILPTTGGRFEIPPSIVDVSFNSSGEAVYNIAWAEIKAEHILTILCCYATFYQPVGSTGYIKKMMSALHPQKAEVNTGPEWITEAVIKKDIRPVTLAGTRHDEDTIIL</sequence>
<comment type="caution">
    <text evidence="1">The sequence shown here is derived from an EMBL/GenBank/DDBJ whole genome shotgun (WGS) entry which is preliminary data.</text>
</comment>
<keyword evidence="2" id="KW-1185">Reference proteome</keyword>
<reference evidence="1" key="1">
    <citation type="submission" date="2021-04" db="EMBL/GenBank/DDBJ databases">
        <title>Genome sequence of Serratia sp. arafor3.</title>
        <authorList>
            <person name="Besaury L."/>
        </authorList>
    </citation>
    <scope>NUCLEOTIDE SEQUENCE</scope>
    <source>
        <strain evidence="1">Arafor3</strain>
    </source>
</reference>
<dbReference type="RefSeq" id="WP_248947420.1">
    <property type="nucleotide sequence ID" value="NZ_CBCSGY010000016.1"/>
</dbReference>
<gene>
    <name evidence="1" type="ORF">KAJ71_20655</name>
</gene>